<evidence type="ECO:0000313" key="1">
    <source>
        <dbReference type="EMBL" id="UQY45087.1"/>
    </source>
</evidence>
<protein>
    <submittedName>
        <fullName evidence="1">Uncharacterized protein</fullName>
    </submittedName>
</protein>
<dbReference type="RefSeq" id="WP_249893666.1">
    <property type="nucleotide sequence ID" value="NZ_CP082904.1"/>
</dbReference>
<keyword evidence="2" id="KW-1185">Reference proteome</keyword>
<dbReference type="Proteomes" id="UP001056635">
    <property type="component" value="Chromosome"/>
</dbReference>
<sequence length="115" mass="13375">MFIEKKPDEIALLSFFESEPASFNRDNISYLYTAKDKKGISLNFSFSVVEGWIQYTLMLSDYEFLYNSIDVDSFMIKDDKVGEYLYIEVVTDTLVNKIEIRISPEISIKSSTLIR</sequence>
<reference evidence="1" key="1">
    <citation type="submission" date="2021-09" db="EMBL/GenBank/DDBJ databases">
        <title>First case of bloodstream infection caused by Mixta hanseatica sp. nov., a member of the Erwiniaceae family.</title>
        <authorList>
            <person name="Both A."/>
            <person name="Huang J."/>
            <person name="Wenzel P."/>
            <person name="Aepfelbacher M."/>
            <person name="Rohde H."/>
            <person name="Christner M."/>
            <person name="Hentschke M."/>
        </authorList>
    </citation>
    <scope>NUCLEOTIDE SEQUENCE</scope>
    <source>
        <strain evidence="1">X22927</strain>
    </source>
</reference>
<proteinExistence type="predicted"/>
<evidence type="ECO:0000313" key="2">
    <source>
        <dbReference type="Proteomes" id="UP001056635"/>
    </source>
</evidence>
<accession>A0ABY4RBN5</accession>
<dbReference type="CDD" id="cd20698">
    <property type="entry name" value="CdiI_Kp-like"/>
    <property type="match status" value="1"/>
</dbReference>
<name>A0ABY4RBN5_9GAMM</name>
<dbReference type="EMBL" id="CP082904">
    <property type="protein sequence ID" value="UQY45087.1"/>
    <property type="molecule type" value="Genomic_DNA"/>
</dbReference>
<organism evidence="1 2">
    <name type="scientific">Mixta hanseatica</name>
    <dbReference type="NCBI Taxonomy" id="2872648"/>
    <lineage>
        <taxon>Bacteria</taxon>
        <taxon>Pseudomonadati</taxon>
        <taxon>Pseudomonadota</taxon>
        <taxon>Gammaproteobacteria</taxon>
        <taxon>Enterobacterales</taxon>
        <taxon>Erwiniaceae</taxon>
        <taxon>Mixta</taxon>
    </lineage>
</organism>
<gene>
    <name evidence="1" type="ORF">K6958_05240</name>
</gene>